<reference evidence="1" key="2">
    <citation type="journal article" date="2021" name="Genome Biol. Evol.">
        <title>Developing a high-quality reference genome for a parasitic bivalve with doubly uniparental inheritance (Bivalvia: Unionida).</title>
        <authorList>
            <person name="Smith C.H."/>
        </authorList>
    </citation>
    <scope>NUCLEOTIDE SEQUENCE</scope>
    <source>
        <strain evidence="1">CHS0354</strain>
        <tissue evidence="1">Mantle</tissue>
    </source>
</reference>
<organism evidence="1 2">
    <name type="scientific">Potamilus streckersoni</name>
    <dbReference type="NCBI Taxonomy" id="2493646"/>
    <lineage>
        <taxon>Eukaryota</taxon>
        <taxon>Metazoa</taxon>
        <taxon>Spiralia</taxon>
        <taxon>Lophotrochozoa</taxon>
        <taxon>Mollusca</taxon>
        <taxon>Bivalvia</taxon>
        <taxon>Autobranchia</taxon>
        <taxon>Heteroconchia</taxon>
        <taxon>Palaeoheterodonta</taxon>
        <taxon>Unionida</taxon>
        <taxon>Unionoidea</taxon>
        <taxon>Unionidae</taxon>
        <taxon>Ambleminae</taxon>
        <taxon>Lampsilini</taxon>
        <taxon>Potamilus</taxon>
    </lineage>
</organism>
<dbReference type="AlphaFoldDB" id="A0AAE0RWV4"/>
<reference evidence="1" key="1">
    <citation type="journal article" date="2021" name="Genome Biol. Evol.">
        <title>A High-Quality Reference Genome for a Parasitic Bivalve with Doubly Uniparental Inheritance (Bivalvia: Unionida).</title>
        <authorList>
            <person name="Smith C.H."/>
        </authorList>
    </citation>
    <scope>NUCLEOTIDE SEQUENCE</scope>
    <source>
        <strain evidence="1">CHS0354</strain>
    </source>
</reference>
<sequence length="79" mass="9511">MSDYSNIPQMRTLMTDDSCRKIEQPSKHQHLVHLKCHHLMLIRQWTKRAGYGYIGKDKKESKRMTEKYKEEIIEMNTNT</sequence>
<proteinExistence type="predicted"/>
<dbReference type="EMBL" id="JAEAOA010001977">
    <property type="protein sequence ID" value="KAK3581096.1"/>
    <property type="molecule type" value="Genomic_DNA"/>
</dbReference>
<comment type="caution">
    <text evidence="1">The sequence shown here is derived from an EMBL/GenBank/DDBJ whole genome shotgun (WGS) entry which is preliminary data.</text>
</comment>
<name>A0AAE0RWV4_9BIVA</name>
<reference evidence="1" key="3">
    <citation type="submission" date="2023-05" db="EMBL/GenBank/DDBJ databases">
        <authorList>
            <person name="Smith C.H."/>
        </authorList>
    </citation>
    <scope>NUCLEOTIDE SEQUENCE</scope>
    <source>
        <strain evidence="1">CHS0354</strain>
        <tissue evidence="1">Mantle</tissue>
    </source>
</reference>
<evidence type="ECO:0000313" key="2">
    <source>
        <dbReference type="Proteomes" id="UP001195483"/>
    </source>
</evidence>
<accession>A0AAE0RWV4</accession>
<protein>
    <submittedName>
        <fullName evidence="1">Uncharacterized protein</fullName>
    </submittedName>
</protein>
<evidence type="ECO:0000313" key="1">
    <source>
        <dbReference type="EMBL" id="KAK3581096.1"/>
    </source>
</evidence>
<dbReference type="Proteomes" id="UP001195483">
    <property type="component" value="Unassembled WGS sequence"/>
</dbReference>
<keyword evidence="2" id="KW-1185">Reference proteome</keyword>
<gene>
    <name evidence="1" type="ORF">CHS0354_033885</name>
</gene>